<dbReference type="EMBL" id="CP073100">
    <property type="protein sequence ID" value="QUE53101.1"/>
    <property type="molecule type" value="Genomic_DNA"/>
</dbReference>
<keyword evidence="2" id="KW-1185">Reference proteome</keyword>
<reference evidence="1" key="1">
    <citation type="submission" date="2021-04" db="EMBL/GenBank/DDBJ databases">
        <title>Luteolibacter sp. 32A isolated from the skin of an Anderson's salamander (Ambystoma andersonii).</title>
        <authorList>
            <person name="Spergser J."/>
            <person name="Busse H.-J."/>
        </authorList>
    </citation>
    <scope>NUCLEOTIDE SEQUENCE</scope>
    <source>
        <strain evidence="1">32A</strain>
    </source>
</reference>
<dbReference type="KEGG" id="lamb:KBB96_09435"/>
<dbReference type="RefSeq" id="WP_211634445.1">
    <property type="nucleotide sequence ID" value="NZ_CP073100.1"/>
</dbReference>
<sequence>MLSEPAAADAYFYHPGMKIELGKSFDKARPFEDITSNGFFEFKETPKGSPAGTIRFSFQFADDYSQFYSSSRQNYSASAKWKLFKGKASAGISKSGGFSKRNVVCVISAEKTYVTESVGGDLKLSAQGLEYLQQAVTADNAEAFYETAGTEVVTGLTRSAKVIVVINFQTSSESQASSLKTALEASYGPVSGAADFAKSMASQKIRYSYDIQTYEDGIQGNKSITAKLGTVDPADFYAIRAVVSTAFSETVPADCPISEFQTQRIVTLPQIAFSKVAKYLKQQRALEEERDIHLERYYQAWLAWNQRMDEVSRFEKIPESWFSDNGAFFLKTKRKESQEKMDEARSRARRTELASLDELAAMRTDDLELPPLDLMSYVKKPAARLRAYKESALGESTAGAANYEHTHFHKEYYPEVQFPTAVVLQQVNRIILKNNDKRVIELSAAEVLEGLGDECSFSFQEILGRSGLEDFVSFKSRFGGGAHLQDMVDRYNIRNVYSWGGHKAAHAPNMTATRNGVNAAFAAEERNRNYSLEIHFNNSTMQALKIGNYYTRP</sequence>
<name>A0A975J333_9BACT</name>
<evidence type="ECO:0000313" key="1">
    <source>
        <dbReference type="EMBL" id="QUE53101.1"/>
    </source>
</evidence>
<gene>
    <name evidence="1" type="ORF">KBB96_09435</name>
</gene>
<accession>A0A975J333</accession>
<dbReference type="AlphaFoldDB" id="A0A975J333"/>
<proteinExistence type="predicted"/>
<organism evidence="1 2">
    <name type="scientific">Luteolibacter ambystomatis</name>
    <dbReference type="NCBI Taxonomy" id="2824561"/>
    <lineage>
        <taxon>Bacteria</taxon>
        <taxon>Pseudomonadati</taxon>
        <taxon>Verrucomicrobiota</taxon>
        <taxon>Verrucomicrobiia</taxon>
        <taxon>Verrucomicrobiales</taxon>
        <taxon>Verrucomicrobiaceae</taxon>
        <taxon>Luteolibacter</taxon>
    </lineage>
</organism>
<evidence type="ECO:0000313" key="2">
    <source>
        <dbReference type="Proteomes" id="UP000676169"/>
    </source>
</evidence>
<dbReference type="Proteomes" id="UP000676169">
    <property type="component" value="Chromosome"/>
</dbReference>
<protein>
    <submittedName>
        <fullName evidence="1">Uncharacterized protein</fullName>
    </submittedName>
</protein>